<accession>A0A2X3BPA0</accession>
<organism evidence="1 2">
    <name type="scientific">Klebsiella pneumoniae</name>
    <dbReference type="NCBI Taxonomy" id="573"/>
    <lineage>
        <taxon>Bacteria</taxon>
        <taxon>Pseudomonadati</taxon>
        <taxon>Pseudomonadota</taxon>
        <taxon>Gammaproteobacteria</taxon>
        <taxon>Enterobacterales</taxon>
        <taxon>Enterobacteriaceae</taxon>
        <taxon>Klebsiella/Raoultella group</taxon>
        <taxon>Klebsiella</taxon>
        <taxon>Klebsiella pneumoniae complex</taxon>
    </lineage>
</organism>
<gene>
    <name evidence="1" type="ORF">NCTC9128_00305</name>
</gene>
<keyword evidence="1" id="KW-0378">Hydrolase</keyword>
<dbReference type="EMBL" id="UAWN01000002">
    <property type="protein sequence ID" value="SQC05722.1"/>
    <property type="molecule type" value="Genomic_DNA"/>
</dbReference>
<keyword evidence="1" id="KW-0540">Nuclease</keyword>
<evidence type="ECO:0000313" key="1">
    <source>
        <dbReference type="EMBL" id="SQC05722.1"/>
    </source>
</evidence>
<dbReference type="Proteomes" id="UP000251088">
    <property type="component" value="Unassembled WGS sequence"/>
</dbReference>
<name>A0A2X3BPA0_KLEPN</name>
<dbReference type="AlphaFoldDB" id="A0A2X3BPA0"/>
<sequence length="70" mass="8240">MSKQDYFENSLDVEENIISLCCNCHKQIHLGKGFEDMLRKIYAERKDILKKAGIEILLEDLILFYKMEGN</sequence>
<protein>
    <submittedName>
        <fullName evidence="1">HNH endonuclease</fullName>
    </submittedName>
</protein>
<proteinExistence type="predicted"/>
<evidence type="ECO:0000313" key="2">
    <source>
        <dbReference type="Proteomes" id="UP000251088"/>
    </source>
</evidence>
<keyword evidence="1" id="KW-0255">Endonuclease</keyword>
<dbReference type="GO" id="GO:0004519">
    <property type="term" value="F:endonuclease activity"/>
    <property type="evidence" value="ECO:0007669"/>
    <property type="project" value="UniProtKB-KW"/>
</dbReference>
<reference evidence="1 2" key="1">
    <citation type="submission" date="2018-06" db="EMBL/GenBank/DDBJ databases">
        <authorList>
            <consortium name="Pathogen Informatics"/>
            <person name="Doyle S."/>
        </authorList>
    </citation>
    <scope>NUCLEOTIDE SEQUENCE [LARGE SCALE GENOMIC DNA]</scope>
    <source>
        <strain evidence="1 2">NCTC9128</strain>
    </source>
</reference>